<reference evidence="2 3" key="1">
    <citation type="submission" date="2018-04" db="EMBL/GenBank/DDBJ databases">
        <title>Paenibacillus taichungensis Genome sequencing and assembly.</title>
        <authorList>
            <person name="Xu J."/>
            <person name="Rensing C."/>
            <person name="Mazhar H.S."/>
        </authorList>
    </citation>
    <scope>NUCLEOTIDE SEQUENCE [LARGE SCALE GENOMIC DNA]</scope>
    <source>
        <strain evidence="2 3">NC1</strain>
    </source>
</reference>
<organism evidence="2 3">
    <name type="scientific">Paenibacillus taichungensis</name>
    <dbReference type="NCBI Taxonomy" id="484184"/>
    <lineage>
        <taxon>Bacteria</taxon>
        <taxon>Bacillati</taxon>
        <taxon>Bacillota</taxon>
        <taxon>Bacilli</taxon>
        <taxon>Bacillales</taxon>
        <taxon>Paenibacillaceae</taxon>
        <taxon>Paenibacillus</taxon>
    </lineage>
</organism>
<dbReference type="NCBIfam" id="TIGR03501">
    <property type="entry name" value="GlyGly_CTERM"/>
    <property type="match status" value="1"/>
</dbReference>
<sequence length="43" mass="5511">MYWRCYLRTSFSGWSLAWLSFSLLILVIYHRKRWDRNEDFTHR</sequence>
<evidence type="ECO:0000256" key="1">
    <source>
        <dbReference type="SAM" id="Phobius"/>
    </source>
</evidence>
<dbReference type="InterPro" id="IPR020008">
    <property type="entry name" value="GlyGly_CTERM"/>
</dbReference>
<accession>A0A329R312</accession>
<feature type="transmembrane region" description="Helical" evidence="1">
    <location>
        <begin position="12"/>
        <end position="29"/>
    </location>
</feature>
<keyword evidence="1" id="KW-0472">Membrane</keyword>
<keyword evidence="1" id="KW-1133">Transmembrane helix</keyword>
<name>A0A329R312_9BACL</name>
<dbReference type="EMBL" id="QEVW01000002">
    <property type="protein sequence ID" value="RAW19065.1"/>
    <property type="molecule type" value="Genomic_DNA"/>
</dbReference>
<evidence type="ECO:0000313" key="2">
    <source>
        <dbReference type="EMBL" id="RAW19065.1"/>
    </source>
</evidence>
<proteinExistence type="predicted"/>
<gene>
    <name evidence="2" type="ORF">DC345_02705</name>
</gene>
<protein>
    <submittedName>
        <fullName evidence="2">Uncharacterized protein</fullName>
    </submittedName>
</protein>
<comment type="caution">
    <text evidence="2">The sequence shown here is derived from an EMBL/GenBank/DDBJ whole genome shotgun (WGS) entry which is preliminary data.</text>
</comment>
<evidence type="ECO:0000313" key="3">
    <source>
        <dbReference type="Proteomes" id="UP000250642"/>
    </source>
</evidence>
<dbReference type="Proteomes" id="UP000250642">
    <property type="component" value="Unassembled WGS sequence"/>
</dbReference>
<keyword evidence="1" id="KW-0812">Transmembrane</keyword>
<dbReference type="AlphaFoldDB" id="A0A329R312"/>